<accession>A0A1J5SSE3</accession>
<evidence type="ECO:0000256" key="1">
    <source>
        <dbReference type="SAM" id="Phobius"/>
    </source>
</evidence>
<feature type="domain" description="DUF7088" evidence="3">
    <location>
        <begin position="39"/>
        <end position="148"/>
    </location>
</feature>
<dbReference type="Pfam" id="PF09822">
    <property type="entry name" value="ABC_transp_aux"/>
    <property type="match status" value="1"/>
</dbReference>
<proteinExistence type="predicted"/>
<dbReference type="Pfam" id="PF23357">
    <property type="entry name" value="DUF7088"/>
    <property type="match status" value="1"/>
</dbReference>
<keyword evidence="1" id="KW-0472">Membrane</keyword>
<sequence>MKILIKILNHKYWWAGIIVLFAIILFASSLLHTRFDLTKEKRYSLSQSTKKLLGKLNEDVEIDVYLTGNLSSGFRKLKIATDELLENYRDYSNGNLHYKFIKPDAGLDDSAKALLYDSLVRIGIKPFNNKEYTNDEKSERWIFPSALVKYKDKMLAVDLMSGKSGMDEESTLNYSEALLEFKFDDAINKLTKTEFPVVAYAAGNGEPAIDFANRKLDPKVLDLMNLMRKNYRFGVIDLKDGILNADTIKALMIVKPSSTFTDQEKIKIDQYIMQGGNVIWFIDKLYAEFDSLLRAKSDFVAFDKNLNLDDQLFKYGVRINSDLLQDINSAKQPLVVGNAGGKPQIERLPFPYYPLLSSPSNHPISKNLDNVISIFPSSIDTVKAPGITKTILLASDTNSRIISTPAIVSLQSVKSEDDIKTFTKGNIPVAVLLEGKFSSLYANRFSKQMQDSVQQLTGVPFLPTAIKSSKQIVASDADLVTNVVTQTQGPLPMGTQEFENYQFANREFLLNCMDYLVGDAGILETRDKDFTLRLLDKNKIAENKTLWQLINIILPILLVLITGGIIQWRRKKKYAI</sequence>
<comment type="caution">
    <text evidence="4">The sequence shown here is derived from an EMBL/GenBank/DDBJ whole genome shotgun (WGS) entry which is preliminary data.</text>
</comment>
<gene>
    <name evidence="4" type="ORF">GALL_108420</name>
</gene>
<evidence type="ECO:0000259" key="2">
    <source>
        <dbReference type="Pfam" id="PF09822"/>
    </source>
</evidence>
<name>A0A1J5SSE3_9ZZZZ</name>
<protein>
    <submittedName>
        <fullName evidence="4">ABC-type uncharacterized transport system</fullName>
    </submittedName>
</protein>
<feature type="domain" description="ABC-type uncharacterised transport system" evidence="2">
    <location>
        <begin position="196"/>
        <end position="512"/>
    </location>
</feature>
<dbReference type="NCBIfam" id="TIGR03521">
    <property type="entry name" value="GldG"/>
    <property type="match status" value="1"/>
</dbReference>
<evidence type="ECO:0000259" key="3">
    <source>
        <dbReference type="Pfam" id="PF23357"/>
    </source>
</evidence>
<reference evidence="4" key="1">
    <citation type="submission" date="2016-10" db="EMBL/GenBank/DDBJ databases">
        <title>Sequence of Gallionella enrichment culture.</title>
        <authorList>
            <person name="Poehlein A."/>
            <person name="Muehling M."/>
            <person name="Daniel R."/>
        </authorList>
    </citation>
    <scope>NUCLEOTIDE SEQUENCE</scope>
</reference>
<dbReference type="InterPro" id="IPR019863">
    <property type="entry name" value="Motility-assoc_ABC-rel_GldG"/>
</dbReference>
<feature type="transmembrane region" description="Helical" evidence="1">
    <location>
        <begin position="546"/>
        <end position="566"/>
    </location>
</feature>
<feature type="transmembrane region" description="Helical" evidence="1">
    <location>
        <begin position="12"/>
        <end position="31"/>
    </location>
</feature>
<dbReference type="InterPro" id="IPR019196">
    <property type="entry name" value="ABC_transp_unknown"/>
</dbReference>
<organism evidence="4">
    <name type="scientific">mine drainage metagenome</name>
    <dbReference type="NCBI Taxonomy" id="410659"/>
    <lineage>
        <taxon>unclassified sequences</taxon>
        <taxon>metagenomes</taxon>
        <taxon>ecological metagenomes</taxon>
    </lineage>
</organism>
<keyword evidence="1" id="KW-1133">Transmembrane helix</keyword>
<dbReference type="EMBL" id="MLJW01000040">
    <property type="protein sequence ID" value="OIR06936.1"/>
    <property type="molecule type" value="Genomic_DNA"/>
</dbReference>
<dbReference type="AlphaFoldDB" id="A0A1J5SSE3"/>
<dbReference type="InterPro" id="IPR055396">
    <property type="entry name" value="DUF7088"/>
</dbReference>
<keyword evidence="1" id="KW-0812">Transmembrane</keyword>
<evidence type="ECO:0000313" key="4">
    <source>
        <dbReference type="EMBL" id="OIR06936.1"/>
    </source>
</evidence>